<keyword evidence="3" id="KW-0804">Transcription</keyword>
<gene>
    <name evidence="6" type="ORF">DQ384_03110</name>
</gene>
<dbReference type="Pfam" id="PF07702">
    <property type="entry name" value="UTRA"/>
    <property type="match status" value="1"/>
</dbReference>
<dbReference type="SUPFAM" id="SSF46785">
    <property type="entry name" value="Winged helix' DNA-binding domain"/>
    <property type="match status" value="1"/>
</dbReference>
<dbReference type="InterPro" id="IPR000524">
    <property type="entry name" value="Tscrpt_reg_HTH_GntR"/>
</dbReference>
<protein>
    <submittedName>
        <fullName evidence="6">GntR family transcriptional regulator</fullName>
    </submittedName>
</protein>
<accession>A0A367FSD5</accession>
<feature type="compositionally biased region" description="Low complexity" evidence="4">
    <location>
        <begin position="302"/>
        <end position="311"/>
    </location>
</feature>
<dbReference type="SMART" id="SM00866">
    <property type="entry name" value="UTRA"/>
    <property type="match status" value="1"/>
</dbReference>
<proteinExistence type="predicted"/>
<evidence type="ECO:0000256" key="3">
    <source>
        <dbReference type="ARBA" id="ARBA00023163"/>
    </source>
</evidence>
<evidence type="ECO:0000313" key="6">
    <source>
        <dbReference type="EMBL" id="RCG32505.1"/>
    </source>
</evidence>
<dbReference type="Proteomes" id="UP000253094">
    <property type="component" value="Unassembled WGS sequence"/>
</dbReference>
<dbReference type="RefSeq" id="WP_114027143.1">
    <property type="nucleotide sequence ID" value="NZ_QOIL01000002.1"/>
</dbReference>
<dbReference type="Pfam" id="PF00392">
    <property type="entry name" value="GntR"/>
    <property type="match status" value="1"/>
</dbReference>
<comment type="caution">
    <text evidence="6">The sequence shown here is derived from an EMBL/GenBank/DDBJ whole genome shotgun (WGS) entry which is preliminary data.</text>
</comment>
<dbReference type="PANTHER" id="PTHR44846">
    <property type="entry name" value="MANNOSYL-D-GLYCERATE TRANSPORT/METABOLISM SYSTEM REPRESSOR MNGR-RELATED"/>
    <property type="match status" value="1"/>
</dbReference>
<dbReference type="InterPro" id="IPR028978">
    <property type="entry name" value="Chorismate_lyase_/UTRA_dom_sf"/>
</dbReference>
<evidence type="ECO:0000256" key="1">
    <source>
        <dbReference type="ARBA" id="ARBA00023015"/>
    </source>
</evidence>
<evidence type="ECO:0000256" key="2">
    <source>
        <dbReference type="ARBA" id="ARBA00023125"/>
    </source>
</evidence>
<dbReference type="OrthoDB" id="3182938at2"/>
<dbReference type="InterPro" id="IPR036388">
    <property type="entry name" value="WH-like_DNA-bd_sf"/>
</dbReference>
<dbReference type="Gene3D" id="3.40.1410.10">
    <property type="entry name" value="Chorismate lyase-like"/>
    <property type="match status" value="1"/>
</dbReference>
<keyword evidence="1" id="KW-0805">Transcription regulation</keyword>
<name>A0A367FSD5_9ACTN</name>
<dbReference type="GO" id="GO:0045892">
    <property type="term" value="P:negative regulation of DNA-templated transcription"/>
    <property type="evidence" value="ECO:0007669"/>
    <property type="project" value="TreeGrafter"/>
</dbReference>
<feature type="domain" description="HTH gntR-type" evidence="5">
    <location>
        <begin position="20"/>
        <end position="88"/>
    </location>
</feature>
<evidence type="ECO:0000313" key="7">
    <source>
        <dbReference type="Proteomes" id="UP000253094"/>
    </source>
</evidence>
<dbReference type="PROSITE" id="PS50949">
    <property type="entry name" value="HTH_GNTR"/>
    <property type="match status" value="1"/>
</dbReference>
<keyword evidence="7" id="KW-1185">Reference proteome</keyword>
<sequence length="311" mass="33165">MRPSDTPPELPVEIDRASPVPYHEQIYRLLLDMIVSGRLAPGQKLLQEKEYAARLGVSLAPVRQAILALAKDGYLTRTRGRGTYVREMKVGTDIQLLSSFTATLNATGLPASMRVLAAETVPAAEHVAQSLGLAPGAEVFSLRRVAYLAGEPVVLLSASLPVALFPGLAEADLGGSLYELLHRRYGTVMTSARNVIEVVRALPEHASHLQVPVGEALLRVDSVTRDQHGTPVEFSQVLYQADRFRFEIESHPQQGVGLPSGPPPSFAVHPTIPAQTPPSPIPPPTTPLSPTPPTASHDGRAAARPPGASAP</sequence>
<dbReference type="Gene3D" id="1.10.10.10">
    <property type="entry name" value="Winged helix-like DNA-binding domain superfamily/Winged helix DNA-binding domain"/>
    <property type="match status" value="1"/>
</dbReference>
<keyword evidence="2" id="KW-0238">DNA-binding</keyword>
<feature type="region of interest" description="Disordered" evidence="4">
    <location>
        <begin position="252"/>
        <end position="311"/>
    </location>
</feature>
<dbReference type="SUPFAM" id="SSF64288">
    <property type="entry name" value="Chorismate lyase-like"/>
    <property type="match status" value="1"/>
</dbReference>
<evidence type="ECO:0000259" key="5">
    <source>
        <dbReference type="PROSITE" id="PS50949"/>
    </source>
</evidence>
<dbReference type="InterPro" id="IPR011663">
    <property type="entry name" value="UTRA"/>
</dbReference>
<reference evidence="6 7" key="1">
    <citation type="submission" date="2018-06" db="EMBL/GenBank/DDBJ databases">
        <title>Sphaerisporangium craniellae sp. nov., isolated from a marine sponge in the South China Sea.</title>
        <authorList>
            <person name="Li L."/>
        </authorList>
    </citation>
    <scope>NUCLEOTIDE SEQUENCE [LARGE SCALE GENOMIC DNA]</scope>
    <source>
        <strain evidence="6 7">CCTCC AA 208026</strain>
    </source>
</reference>
<feature type="compositionally biased region" description="Pro residues" evidence="4">
    <location>
        <begin position="275"/>
        <end position="293"/>
    </location>
</feature>
<dbReference type="GO" id="GO:0003700">
    <property type="term" value="F:DNA-binding transcription factor activity"/>
    <property type="evidence" value="ECO:0007669"/>
    <property type="project" value="InterPro"/>
</dbReference>
<dbReference type="AlphaFoldDB" id="A0A367FSD5"/>
<dbReference type="SMART" id="SM00345">
    <property type="entry name" value="HTH_GNTR"/>
    <property type="match status" value="1"/>
</dbReference>
<dbReference type="EMBL" id="QOIL01000002">
    <property type="protein sequence ID" value="RCG32505.1"/>
    <property type="molecule type" value="Genomic_DNA"/>
</dbReference>
<dbReference type="CDD" id="cd07377">
    <property type="entry name" value="WHTH_GntR"/>
    <property type="match status" value="1"/>
</dbReference>
<evidence type="ECO:0000256" key="4">
    <source>
        <dbReference type="SAM" id="MobiDB-lite"/>
    </source>
</evidence>
<dbReference type="InterPro" id="IPR036390">
    <property type="entry name" value="WH_DNA-bd_sf"/>
</dbReference>
<dbReference type="InterPro" id="IPR050679">
    <property type="entry name" value="Bact_HTH_transcr_reg"/>
</dbReference>
<dbReference type="GO" id="GO:0003677">
    <property type="term" value="F:DNA binding"/>
    <property type="evidence" value="ECO:0007669"/>
    <property type="project" value="UniProtKB-KW"/>
</dbReference>
<organism evidence="6 7">
    <name type="scientific">Sphaerisporangium album</name>
    <dbReference type="NCBI Taxonomy" id="509200"/>
    <lineage>
        <taxon>Bacteria</taxon>
        <taxon>Bacillati</taxon>
        <taxon>Actinomycetota</taxon>
        <taxon>Actinomycetes</taxon>
        <taxon>Streptosporangiales</taxon>
        <taxon>Streptosporangiaceae</taxon>
        <taxon>Sphaerisporangium</taxon>
    </lineage>
</organism>
<dbReference type="PANTHER" id="PTHR44846:SF1">
    <property type="entry name" value="MANNOSYL-D-GLYCERATE TRANSPORT_METABOLISM SYSTEM REPRESSOR MNGR-RELATED"/>
    <property type="match status" value="1"/>
</dbReference>